<proteinExistence type="predicted"/>
<name>A0ABQ9GRF4_9NEOP</name>
<organism evidence="1 2">
    <name type="scientific">Dryococelus australis</name>
    <dbReference type="NCBI Taxonomy" id="614101"/>
    <lineage>
        <taxon>Eukaryota</taxon>
        <taxon>Metazoa</taxon>
        <taxon>Ecdysozoa</taxon>
        <taxon>Arthropoda</taxon>
        <taxon>Hexapoda</taxon>
        <taxon>Insecta</taxon>
        <taxon>Pterygota</taxon>
        <taxon>Neoptera</taxon>
        <taxon>Polyneoptera</taxon>
        <taxon>Phasmatodea</taxon>
        <taxon>Verophasmatodea</taxon>
        <taxon>Anareolatae</taxon>
        <taxon>Phasmatidae</taxon>
        <taxon>Eurycanthinae</taxon>
        <taxon>Dryococelus</taxon>
    </lineage>
</organism>
<evidence type="ECO:0000313" key="1">
    <source>
        <dbReference type="EMBL" id="KAJ8874582.1"/>
    </source>
</evidence>
<keyword evidence="2" id="KW-1185">Reference proteome</keyword>
<evidence type="ECO:0000313" key="2">
    <source>
        <dbReference type="Proteomes" id="UP001159363"/>
    </source>
</evidence>
<dbReference type="Proteomes" id="UP001159363">
    <property type="component" value="Chromosome 9"/>
</dbReference>
<accession>A0ABQ9GRF4</accession>
<protein>
    <recommendedName>
        <fullName evidence="3">FHA domain-containing protein</fullName>
    </recommendedName>
</protein>
<comment type="caution">
    <text evidence="1">The sequence shown here is derived from an EMBL/GenBank/DDBJ whole genome shotgun (WGS) entry which is preliminary data.</text>
</comment>
<evidence type="ECO:0008006" key="3">
    <source>
        <dbReference type="Google" id="ProtNLM"/>
    </source>
</evidence>
<dbReference type="EMBL" id="JARBHB010000010">
    <property type="protein sequence ID" value="KAJ8874582.1"/>
    <property type="molecule type" value="Genomic_DNA"/>
</dbReference>
<sequence>MCMCSEAIDKVTNEVNASEPGLIPGRVAPGFSQVGIMPDDAAGWRVGILGDLPFPPHLNSGAAPFSPHSTLIGPQNLVVNSQGKLIELRAITAGIFRLTGQLTIPEPVSVTLPCDFVHPASTLRSCTQSVLHHLRGSCPPPLLTVQLSAGVVPHRSLQLARPFSERLQPTRVCSAANHCHLDCDSNICHRRELPCGGCRMICGRKGEATELLPISPEAIALRWRQIFHNPSSYYREANRRRLPLRPVPTSPTRISSSHFAFAHRWHGWKLAIIRDNALAYVEMRVRAGDRLTALKVFPVGGRLPRRKTCCEALPVREWRGDRE</sequence>
<reference evidence="1 2" key="1">
    <citation type="submission" date="2023-02" db="EMBL/GenBank/DDBJ databases">
        <title>LHISI_Scaffold_Assembly.</title>
        <authorList>
            <person name="Stuart O.P."/>
            <person name="Cleave R."/>
            <person name="Magrath M.J.L."/>
            <person name="Mikheyev A.S."/>
        </authorList>
    </citation>
    <scope>NUCLEOTIDE SEQUENCE [LARGE SCALE GENOMIC DNA]</scope>
    <source>
        <strain evidence="1">Daus_M_001</strain>
        <tissue evidence="1">Leg muscle</tissue>
    </source>
</reference>
<gene>
    <name evidence="1" type="ORF">PR048_025448</name>
</gene>